<evidence type="ECO:0000256" key="1">
    <source>
        <dbReference type="SAM" id="MobiDB-lite"/>
    </source>
</evidence>
<dbReference type="GeneID" id="19114883"/>
<sequence length="268" mass="29208">MEPPRTTPGLVSEAGMSSNLHTPPYTPHRGKGKRTRVERSDSPASSIHPAETESPAKKAAKRAPFVLAEGADEIKVEELVEGDVGYMTDIDVVYPEELEEAGSSSDEHGADDELSAGDDDLRDDELPEAGLTRRLSKLHCNDAEGEARFEVGRRQRRMSKRLASRNVFKRTHIQSATKSETEEGGTEADVIDDHDLPASRRRLRRRVEGPRETEGPVGDAPRSSPETGSFRTASAGSLRVGLTKTPDREARDVTVSHNDDAMDVDDGG</sequence>
<protein>
    <submittedName>
        <fullName evidence="2">Uncharacterized protein</fullName>
    </submittedName>
</protein>
<dbReference type="AlphaFoldDB" id="M2LML5"/>
<gene>
    <name evidence="2" type="ORF">BAUCODRAFT_493774</name>
</gene>
<name>M2LML5_BAUPA</name>
<feature type="region of interest" description="Disordered" evidence="1">
    <location>
        <begin position="92"/>
        <end position="268"/>
    </location>
</feature>
<feature type="region of interest" description="Disordered" evidence="1">
    <location>
        <begin position="1"/>
        <end position="60"/>
    </location>
</feature>
<proteinExistence type="predicted"/>
<keyword evidence="3" id="KW-1185">Reference proteome</keyword>
<feature type="compositionally biased region" description="Basic and acidic residues" evidence="1">
    <location>
        <begin position="245"/>
        <end position="260"/>
    </location>
</feature>
<accession>M2LML5</accession>
<feature type="compositionally biased region" description="Basic and acidic residues" evidence="1">
    <location>
        <begin position="139"/>
        <end position="153"/>
    </location>
</feature>
<dbReference type="OMA" id="TPHRATK"/>
<dbReference type="OrthoDB" id="3642432at2759"/>
<dbReference type="KEGG" id="bcom:BAUCODRAFT_493774"/>
<organism evidence="2 3">
    <name type="scientific">Baudoinia panamericana (strain UAMH 10762)</name>
    <name type="common">Angels' share fungus</name>
    <name type="synonym">Baudoinia compniacensis (strain UAMH 10762)</name>
    <dbReference type="NCBI Taxonomy" id="717646"/>
    <lineage>
        <taxon>Eukaryota</taxon>
        <taxon>Fungi</taxon>
        <taxon>Dikarya</taxon>
        <taxon>Ascomycota</taxon>
        <taxon>Pezizomycotina</taxon>
        <taxon>Dothideomycetes</taxon>
        <taxon>Dothideomycetidae</taxon>
        <taxon>Mycosphaerellales</taxon>
        <taxon>Teratosphaeriaceae</taxon>
        <taxon>Baudoinia</taxon>
    </lineage>
</organism>
<evidence type="ECO:0000313" key="2">
    <source>
        <dbReference type="EMBL" id="EMC95557.1"/>
    </source>
</evidence>
<dbReference type="Proteomes" id="UP000011761">
    <property type="component" value="Unassembled WGS sequence"/>
</dbReference>
<feature type="compositionally biased region" description="Polar residues" evidence="1">
    <location>
        <begin position="224"/>
        <end position="235"/>
    </location>
</feature>
<feature type="compositionally biased region" description="Acidic residues" evidence="1">
    <location>
        <begin position="109"/>
        <end position="127"/>
    </location>
</feature>
<reference evidence="2 3" key="1">
    <citation type="journal article" date="2012" name="PLoS Pathog.">
        <title>Diverse lifestyles and strategies of plant pathogenesis encoded in the genomes of eighteen Dothideomycetes fungi.</title>
        <authorList>
            <person name="Ohm R.A."/>
            <person name="Feau N."/>
            <person name="Henrissat B."/>
            <person name="Schoch C.L."/>
            <person name="Horwitz B.A."/>
            <person name="Barry K.W."/>
            <person name="Condon B.J."/>
            <person name="Copeland A.C."/>
            <person name="Dhillon B."/>
            <person name="Glaser F."/>
            <person name="Hesse C.N."/>
            <person name="Kosti I."/>
            <person name="LaButti K."/>
            <person name="Lindquist E.A."/>
            <person name="Lucas S."/>
            <person name="Salamov A.A."/>
            <person name="Bradshaw R.E."/>
            <person name="Ciuffetti L."/>
            <person name="Hamelin R.C."/>
            <person name="Kema G.H.J."/>
            <person name="Lawrence C."/>
            <person name="Scott J.A."/>
            <person name="Spatafora J.W."/>
            <person name="Turgeon B.G."/>
            <person name="de Wit P.J.G.M."/>
            <person name="Zhong S."/>
            <person name="Goodwin S.B."/>
            <person name="Grigoriev I.V."/>
        </authorList>
    </citation>
    <scope>NUCLEOTIDE SEQUENCE [LARGE SCALE GENOMIC DNA]</scope>
    <source>
        <strain evidence="2 3">UAMH 10762</strain>
    </source>
</reference>
<dbReference type="RefSeq" id="XP_007677039.1">
    <property type="nucleotide sequence ID" value="XM_007678849.1"/>
</dbReference>
<dbReference type="EMBL" id="KB445556">
    <property type="protein sequence ID" value="EMC95557.1"/>
    <property type="molecule type" value="Genomic_DNA"/>
</dbReference>
<feature type="compositionally biased region" description="Basic residues" evidence="1">
    <location>
        <begin position="154"/>
        <end position="172"/>
    </location>
</feature>
<evidence type="ECO:0000313" key="3">
    <source>
        <dbReference type="Proteomes" id="UP000011761"/>
    </source>
</evidence>
<dbReference type="HOGENOM" id="CLU_1058162_0_0_1"/>
<dbReference type="eggNOG" id="ENOG502R938">
    <property type="taxonomic scope" value="Eukaryota"/>
</dbReference>